<feature type="compositionally biased region" description="Acidic residues" evidence="1">
    <location>
        <begin position="98"/>
        <end position="107"/>
    </location>
</feature>
<organism evidence="2 3">
    <name type="scientific">uncultured phage cr12_1</name>
    <dbReference type="NCBI Taxonomy" id="2986409"/>
    <lineage>
        <taxon>Viruses</taxon>
        <taxon>Duplodnaviria</taxon>
        <taxon>Heunggongvirae</taxon>
        <taxon>Uroviricota</taxon>
        <taxon>Caudoviricetes</taxon>
        <taxon>Crassvirales</taxon>
        <taxon>Suoliviridae</taxon>
        <taxon>Bearivirinae</taxon>
        <taxon>Afonbuvirus</taxon>
        <taxon>Afonbuvirus intestinihominis</taxon>
    </lineage>
</organism>
<dbReference type="Proteomes" id="UP000827462">
    <property type="component" value="Segment"/>
</dbReference>
<gene>
    <name evidence="2" type="primary">gp_72733</name>
</gene>
<accession>A0AAE7RXW2</accession>
<evidence type="ECO:0000313" key="3">
    <source>
        <dbReference type="Proteomes" id="UP000827462"/>
    </source>
</evidence>
<feature type="region of interest" description="Disordered" evidence="1">
    <location>
        <begin position="87"/>
        <end position="107"/>
    </location>
</feature>
<proteinExistence type="predicted"/>
<sequence>MKELNITITPVSASGVGNFIDVNINGLPYRTETVQGEFTEEVMKQSIEKLMPTIPAEQREEVELKFYQLLDAIANTKAEEEYRAQHPEEFMPENFEPSVEEVTDEAI</sequence>
<evidence type="ECO:0000313" key="2">
    <source>
        <dbReference type="EMBL" id="QWM90705.1"/>
    </source>
</evidence>
<protein>
    <submittedName>
        <fullName evidence="2">Uncharacterized protein</fullName>
    </submittedName>
</protein>
<evidence type="ECO:0000256" key="1">
    <source>
        <dbReference type="SAM" id="MobiDB-lite"/>
    </source>
</evidence>
<dbReference type="EMBL" id="MZ130492">
    <property type="protein sequence ID" value="QWM90705.1"/>
    <property type="molecule type" value="Genomic_DNA"/>
</dbReference>
<reference evidence="2 3" key="1">
    <citation type="submission" date="2021-04" db="EMBL/GenBank/DDBJ databases">
        <authorList>
            <person name="Shkoporov A.N."/>
            <person name="Stockdale S.R."/>
            <person name="Guerin E."/>
            <person name="Ross R.P."/>
            <person name="Hill C."/>
        </authorList>
    </citation>
    <scope>NUCLEOTIDE SEQUENCE [LARGE SCALE GENOMIC DNA]</scope>
    <source>
        <strain evidence="3">cr12_1</strain>
    </source>
</reference>
<name>A0AAE7RXW2_9CAUD</name>
<keyword evidence="3" id="KW-1185">Reference proteome</keyword>
<dbReference type="RefSeq" id="YP_010509645.1">
    <property type="nucleotide sequence ID" value="NC_067210.1"/>
</dbReference>
<dbReference type="KEGG" id="vg:75687131"/>
<dbReference type="GeneID" id="75687131"/>